<name>A0A411Z606_9RHOB</name>
<dbReference type="EMBL" id="QWEY01000002">
    <property type="protein sequence ID" value="RGP38506.1"/>
    <property type="molecule type" value="Genomic_DNA"/>
</dbReference>
<dbReference type="Pfam" id="PF10048">
    <property type="entry name" value="DUF2282"/>
    <property type="match status" value="1"/>
</dbReference>
<dbReference type="AlphaFoldDB" id="A0A411Z606"/>
<dbReference type="InterPro" id="IPR018740">
    <property type="entry name" value="DUF2282_membr"/>
</dbReference>
<evidence type="ECO:0000313" key="2">
    <source>
        <dbReference type="EMBL" id="RGP38506.1"/>
    </source>
</evidence>
<comment type="caution">
    <text evidence="2">The sequence shown here is derived from an EMBL/GenBank/DDBJ whole genome shotgun (WGS) entry which is preliminary data.</text>
</comment>
<proteinExistence type="predicted"/>
<organism evidence="2 3">
    <name type="scientific">Pseudotabrizicola alkalilacus</name>
    <dbReference type="NCBI Taxonomy" id="2305252"/>
    <lineage>
        <taxon>Bacteria</taxon>
        <taxon>Pseudomonadati</taxon>
        <taxon>Pseudomonadota</taxon>
        <taxon>Alphaproteobacteria</taxon>
        <taxon>Rhodobacterales</taxon>
        <taxon>Paracoccaceae</taxon>
        <taxon>Pseudotabrizicola</taxon>
    </lineage>
</organism>
<feature type="chain" id="PRO_5019359535" evidence="1">
    <location>
        <begin position="29"/>
        <end position="102"/>
    </location>
</feature>
<keyword evidence="3" id="KW-1185">Reference proteome</keyword>
<protein>
    <submittedName>
        <fullName evidence="2">DUF2282 domain-containing protein</fullName>
    </submittedName>
</protein>
<dbReference type="Proteomes" id="UP000284547">
    <property type="component" value="Unassembled WGS sequence"/>
</dbReference>
<evidence type="ECO:0000256" key="1">
    <source>
        <dbReference type="SAM" id="SignalP"/>
    </source>
</evidence>
<reference evidence="2 3" key="1">
    <citation type="submission" date="2018-08" db="EMBL/GenBank/DDBJ databases">
        <title>Flavobacterium tibetense sp. nov., isolated from a wetland YonghuCo on Tibetan Plateau.</title>
        <authorList>
            <person name="Phurbu D."/>
            <person name="Lu H."/>
            <person name="Xing P."/>
        </authorList>
    </citation>
    <scope>NUCLEOTIDE SEQUENCE [LARGE SCALE GENOMIC DNA]</scope>
    <source>
        <strain evidence="2 3">DJC</strain>
    </source>
</reference>
<accession>A0A411Z606</accession>
<sequence length="102" mass="10170">MTLMKSTLGLGAALTCALSMTAVTGAHAQEGMEKCFGVAEAGQNDCAAGPGTTCAGTSKVDYQGNAWKLVPTGTCTTMDLPAAADGSARAGSLEELTRDIPA</sequence>
<gene>
    <name evidence="2" type="ORF">D1012_04300</name>
</gene>
<feature type="signal peptide" evidence="1">
    <location>
        <begin position="1"/>
        <end position="28"/>
    </location>
</feature>
<evidence type="ECO:0000313" key="3">
    <source>
        <dbReference type="Proteomes" id="UP000284547"/>
    </source>
</evidence>
<dbReference type="OrthoDB" id="9808309at2"/>
<keyword evidence="1" id="KW-0732">Signal</keyword>